<accession>A0A7I8VYY3</accession>
<sequence length="362" mass="41522">MRMKVELLFLINLLTLCLICHGEKLNIGFLDLHQHRIIEGQVFLSRFGFLDNKFPIDIKQVDVSLNCISPGRDVEVSPREFIFRKGEETDRYIDIFIANDKHFAENETVSCNALLIGHRADSSKVQYTSSYLPSIDIIINVAYDHDISQIVKGVDNDGKDVLKLICYNFLGKKLKNINLLSDLLLGFSVIGQLSTKHHMQQFILDSRLGRFIINPVNIVLPNGEHIEWETFMELHYGFNPSIVMIMDQDTIDINVFSGSRDLKLTVERFKQADNSYYLNFNILNLYSGYQIDNFTRGVLGLVAKNKYTFIEGEGELSKVLVNNRLVHSYKKKISSSGKLCYKLDLNDIVKLEEKFTLPGFHI</sequence>
<keyword evidence="3" id="KW-1185">Reference proteome</keyword>
<keyword evidence="1" id="KW-0732">Signal</keyword>
<feature type="chain" id="PRO_5029564007" evidence="1">
    <location>
        <begin position="23"/>
        <end position="362"/>
    </location>
</feature>
<dbReference type="AlphaFoldDB" id="A0A7I8VYY3"/>
<feature type="signal peptide" evidence="1">
    <location>
        <begin position="1"/>
        <end position="22"/>
    </location>
</feature>
<evidence type="ECO:0000313" key="3">
    <source>
        <dbReference type="Proteomes" id="UP000549394"/>
    </source>
</evidence>
<reference evidence="2 3" key="1">
    <citation type="submission" date="2020-08" db="EMBL/GenBank/DDBJ databases">
        <authorList>
            <person name="Hejnol A."/>
        </authorList>
    </citation>
    <scope>NUCLEOTIDE SEQUENCE [LARGE SCALE GENOMIC DNA]</scope>
</reference>
<gene>
    <name evidence="2" type="ORF">DGYR_LOCUS9480</name>
</gene>
<dbReference type="EMBL" id="CAJFCJ010000014">
    <property type="protein sequence ID" value="CAD5121537.1"/>
    <property type="molecule type" value="Genomic_DNA"/>
</dbReference>
<dbReference type="Proteomes" id="UP000549394">
    <property type="component" value="Unassembled WGS sequence"/>
</dbReference>
<name>A0A7I8VYY3_9ANNE</name>
<organism evidence="2 3">
    <name type="scientific">Dimorphilus gyrociliatus</name>
    <dbReference type="NCBI Taxonomy" id="2664684"/>
    <lineage>
        <taxon>Eukaryota</taxon>
        <taxon>Metazoa</taxon>
        <taxon>Spiralia</taxon>
        <taxon>Lophotrochozoa</taxon>
        <taxon>Annelida</taxon>
        <taxon>Polychaeta</taxon>
        <taxon>Polychaeta incertae sedis</taxon>
        <taxon>Dinophilidae</taxon>
        <taxon>Dimorphilus</taxon>
    </lineage>
</organism>
<evidence type="ECO:0000256" key="1">
    <source>
        <dbReference type="SAM" id="SignalP"/>
    </source>
</evidence>
<evidence type="ECO:0000313" key="2">
    <source>
        <dbReference type="EMBL" id="CAD5121537.1"/>
    </source>
</evidence>
<proteinExistence type="predicted"/>
<protein>
    <submittedName>
        <fullName evidence="2">Uncharacterized protein</fullName>
    </submittedName>
</protein>
<comment type="caution">
    <text evidence="2">The sequence shown here is derived from an EMBL/GenBank/DDBJ whole genome shotgun (WGS) entry which is preliminary data.</text>
</comment>